<evidence type="ECO:0000313" key="3">
    <source>
        <dbReference type="Proteomes" id="UP001141806"/>
    </source>
</evidence>
<evidence type="ECO:0000256" key="1">
    <source>
        <dbReference type="SAM" id="MobiDB-lite"/>
    </source>
</evidence>
<accession>A0A9Q0GP95</accession>
<proteinExistence type="predicted"/>
<evidence type="ECO:0000313" key="2">
    <source>
        <dbReference type="EMBL" id="KAJ4947953.1"/>
    </source>
</evidence>
<feature type="region of interest" description="Disordered" evidence="1">
    <location>
        <begin position="15"/>
        <end position="36"/>
    </location>
</feature>
<name>A0A9Q0GP95_9MAGN</name>
<dbReference type="AlphaFoldDB" id="A0A9Q0GP95"/>
<organism evidence="2 3">
    <name type="scientific">Protea cynaroides</name>
    <dbReference type="NCBI Taxonomy" id="273540"/>
    <lineage>
        <taxon>Eukaryota</taxon>
        <taxon>Viridiplantae</taxon>
        <taxon>Streptophyta</taxon>
        <taxon>Embryophyta</taxon>
        <taxon>Tracheophyta</taxon>
        <taxon>Spermatophyta</taxon>
        <taxon>Magnoliopsida</taxon>
        <taxon>Proteales</taxon>
        <taxon>Proteaceae</taxon>
        <taxon>Protea</taxon>
    </lineage>
</organism>
<protein>
    <submittedName>
        <fullName evidence="2">Uncharacterized protein</fullName>
    </submittedName>
</protein>
<reference evidence="2" key="1">
    <citation type="journal article" date="2023" name="Plant J.">
        <title>The genome of the king protea, Protea cynaroides.</title>
        <authorList>
            <person name="Chang J."/>
            <person name="Duong T.A."/>
            <person name="Schoeman C."/>
            <person name="Ma X."/>
            <person name="Roodt D."/>
            <person name="Barker N."/>
            <person name="Li Z."/>
            <person name="Van de Peer Y."/>
            <person name="Mizrachi E."/>
        </authorList>
    </citation>
    <scope>NUCLEOTIDE SEQUENCE</scope>
    <source>
        <tissue evidence="2">Young leaves</tissue>
    </source>
</reference>
<dbReference type="Proteomes" id="UP001141806">
    <property type="component" value="Unassembled WGS sequence"/>
</dbReference>
<feature type="compositionally biased region" description="Low complexity" evidence="1">
    <location>
        <begin position="26"/>
        <end position="36"/>
    </location>
</feature>
<dbReference type="EMBL" id="JAMYWD010000794">
    <property type="protein sequence ID" value="KAJ4947953.1"/>
    <property type="molecule type" value="Genomic_DNA"/>
</dbReference>
<gene>
    <name evidence="2" type="ORF">NE237_014201</name>
</gene>
<keyword evidence="3" id="KW-1185">Reference proteome</keyword>
<sequence length="101" mass="11633">MSHVLYASQIGRRVSPFSDSRCSKNPVVSTTSSASSPSFLKELKFRETQTASFSHLIQWIDVIDYPTYLRYNMAVKLKHTYVARIRQPIVSLQLSYQLETM</sequence>
<comment type="caution">
    <text evidence="2">The sequence shown here is derived from an EMBL/GenBank/DDBJ whole genome shotgun (WGS) entry which is preliminary data.</text>
</comment>